<dbReference type="CDD" id="cd08054">
    <property type="entry name" value="gp6"/>
    <property type="match status" value="1"/>
</dbReference>
<dbReference type="Proteomes" id="UP000276568">
    <property type="component" value="Unassembled WGS sequence"/>
</dbReference>
<accession>A0A3N0HXW0</accession>
<dbReference type="NCBIfam" id="TIGR01560">
    <property type="entry name" value="put_DNA_pack"/>
    <property type="match status" value="1"/>
</dbReference>
<organism evidence="1 2">
    <name type="scientific">Absicoccus porci</name>
    <dbReference type="NCBI Taxonomy" id="2486576"/>
    <lineage>
        <taxon>Bacteria</taxon>
        <taxon>Bacillati</taxon>
        <taxon>Bacillota</taxon>
        <taxon>Erysipelotrichia</taxon>
        <taxon>Erysipelotrichales</taxon>
        <taxon>Erysipelotrichaceae</taxon>
        <taxon>Absicoccus</taxon>
    </lineage>
</organism>
<evidence type="ECO:0000313" key="2">
    <source>
        <dbReference type="Proteomes" id="UP000276568"/>
    </source>
</evidence>
<dbReference type="Gene3D" id="1.10.3230.30">
    <property type="entry name" value="Phage gp6-like head-tail connector protein"/>
    <property type="match status" value="1"/>
</dbReference>
<dbReference type="InterPro" id="IPR006450">
    <property type="entry name" value="Phage_HK97_gp6-like"/>
</dbReference>
<dbReference type="RefSeq" id="WP_128521274.1">
    <property type="nucleotide sequence ID" value="NZ_RJQC01000006.1"/>
</dbReference>
<dbReference type="InterPro" id="IPR021146">
    <property type="entry name" value="Phage_gp6-like_head-tail"/>
</dbReference>
<dbReference type="Pfam" id="PF05135">
    <property type="entry name" value="Phage_connect_1"/>
    <property type="match status" value="1"/>
</dbReference>
<proteinExistence type="predicted"/>
<sequence length="91" mass="10657">MLVTLEEMKNYLRVDYEDDDSLIETLIASAKRICMDILRVDDESLLFDIENAKPAIMYSVAYLYEHREEADHHALTITLRSLLFGSRKEVF</sequence>
<name>A0A3N0HXW0_9FIRM</name>
<dbReference type="EMBL" id="RJQC01000006">
    <property type="protein sequence ID" value="RNM29030.1"/>
    <property type="molecule type" value="Genomic_DNA"/>
</dbReference>
<evidence type="ECO:0000313" key="1">
    <source>
        <dbReference type="EMBL" id="RNM29030.1"/>
    </source>
</evidence>
<comment type="caution">
    <text evidence="1">The sequence shown here is derived from an EMBL/GenBank/DDBJ whole genome shotgun (WGS) entry which is preliminary data.</text>
</comment>
<dbReference type="OrthoDB" id="5654at2"/>
<gene>
    <name evidence="1" type="ORF">EDX97_11450</name>
</gene>
<reference evidence="1 2" key="1">
    <citation type="submission" date="2018-11" db="EMBL/GenBank/DDBJ databases">
        <title>Clostridium sp. nov., a member of the family Erysipelotrichaceae isolated from pig faeces.</title>
        <authorList>
            <person name="Chang Y.-H."/>
        </authorList>
    </citation>
    <scope>NUCLEOTIDE SEQUENCE [LARGE SCALE GENOMIC DNA]</scope>
    <source>
        <strain evidence="1 2">YH-panp20</strain>
    </source>
</reference>
<protein>
    <submittedName>
        <fullName evidence="1">Phage gp6-like head-tail connector protein</fullName>
    </submittedName>
</protein>
<keyword evidence="2" id="KW-1185">Reference proteome</keyword>
<dbReference type="AlphaFoldDB" id="A0A3N0HXW0"/>